<dbReference type="InterPro" id="IPR016082">
    <property type="entry name" value="Ribosomal_uL30_ferredoxin-like"/>
</dbReference>
<evidence type="ECO:0000313" key="10">
    <source>
        <dbReference type="Proteomes" id="UP000695007"/>
    </source>
</evidence>
<dbReference type="GO" id="GO:0015934">
    <property type="term" value="C:large ribosomal subunit"/>
    <property type="evidence" value="ECO:0007669"/>
    <property type="project" value="InterPro"/>
</dbReference>
<evidence type="ECO:0000256" key="8">
    <source>
        <dbReference type="ARBA" id="ARBA00035356"/>
    </source>
</evidence>
<evidence type="ECO:0000256" key="2">
    <source>
        <dbReference type="ARBA" id="ARBA00007594"/>
    </source>
</evidence>
<name>A0AAJ7E187_9HYME</name>
<dbReference type="GO" id="GO:0006412">
    <property type="term" value="P:translation"/>
    <property type="evidence" value="ECO:0007669"/>
    <property type="project" value="InterPro"/>
</dbReference>
<dbReference type="KEGG" id="csol:105367133"/>
<gene>
    <name evidence="11" type="primary">LOC105367133</name>
</gene>
<dbReference type="AlphaFoldDB" id="A0AAJ7E187"/>
<dbReference type="CTD" id="51263"/>
<evidence type="ECO:0000256" key="4">
    <source>
        <dbReference type="ARBA" id="ARBA00022980"/>
    </source>
</evidence>
<comment type="subcellular location">
    <subcellularLocation>
        <location evidence="1">Mitochondrion</location>
    </subcellularLocation>
</comment>
<dbReference type="FunFam" id="3.30.1390.20:FF:000005">
    <property type="entry name" value="39S ribosomal protein L30, mitochondrial"/>
    <property type="match status" value="1"/>
</dbReference>
<evidence type="ECO:0000256" key="1">
    <source>
        <dbReference type="ARBA" id="ARBA00004173"/>
    </source>
</evidence>
<sequence>MLKAVRAFFNQRRYFKHRSTPKTWKKDGVKYGLVTYYPRHPDHVDPYFEPSKLLLIERIKPLKGCPYWEKNILLSIGLASEKKVRHQTVVKNIPEMCARLWKIKHLIKVTPVELPKNLPADVDSISSYLHDSGKLLIFPKIDEKRYKATEEFINNPKRLDGDTLQEKLRLKWLNAME</sequence>
<evidence type="ECO:0000256" key="7">
    <source>
        <dbReference type="ARBA" id="ARBA00035281"/>
    </source>
</evidence>
<comment type="similarity">
    <text evidence="2">Belongs to the universal ribosomal protein uL30 family.</text>
</comment>
<keyword evidence="3" id="KW-0809">Transit peptide</keyword>
<dbReference type="PANTHER" id="PTHR15892:SF2">
    <property type="entry name" value="LARGE RIBOSOMAL SUBUNIT PROTEIN UL30M"/>
    <property type="match status" value="1"/>
</dbReference>
<keyword evidence="10" id="KW-1185">Reference proteome</keyword>
<evidence type="ECO:0000256" key="5">
    <source>
        <dbReference type="ARBA" id="ARBA00023128"/>
    </source>
</evidence>
<dbReference type="GO" id="GO:0003735">
    <property type="term" value="F:structural constituent of ribosome"/>
    <property type="evidence" value="ECO:0007669"/>
    <property type="project" value="InterPro"/>
</dbReference>
<dbReference type="GeneID" id="105367133"/>
<dbReference type="Gene3D" id="3.30.1390.20">
    <property type="entry name" value="Ribosomal protein L30, ferredoxin-like fold domain"/>
    <property type="match status" value="1"/>
</dbReference>
<keyword evidence="4 11" id="KW-0689">Ribosomal protein</keyword>
<dbReference type="GO" id="GO:0005743">
    <property type="term" value="C:mitochondrial inner membrane"/>
    <property type="evidence" value="ECO:0007669"/>
    <property type="project" value="UniProtKB-ARBA"/>
</dbReference>
<dbReference type="Pfam" id="PF00327">
    <property type="entry name" value="Ribosomal_L30"/>
    <property type="match status" value="1"/>
</dbReference>
<dbReference type="Proteomes" id="UP000695007">
    <property type="component" value="Unplaced"/>
</dbReference>
<evidence type="ECO:0000256" key="3">
    <source>
        <dbReference type="ARBA" id="ARBA00022946"/>
    </source>
</evidence>
<accession>A0AAJ7E187</accession>
<keyword evidence="5" id="KW-0496">Mitochondrion</keyword>
<evidence type="ECO:0000313" key="11">
    <source>
        <dbReference type="RefSeq" id="XP_011504061.1"/>
    </source>
</evidence>
<keyword evidence="6" id="KW-0687">Ribonucleoprotein</keyword>
<evidence type="ECO:0000259" key="9">
    <source>
        <dbReference type="Pfam" id="PF00327"/>
    </source>
</evidence>
<dbReference type="InterPro" id="IPR005996">
    <property type="entry name" value="Ribosomal_uL30_bac-type"/>
</dbReference>
<feature type="domain" description="Large ribosomal subunit protein uL30-like ferredoxin-like fold" evidence="9">
    <location>
        <begin position="55"/>
        <end position="107"/>
    </location>
</feature>
<proteinExistence type="inferred from homology"/>
<dbReference type="InterPro" id="IPR036919">
    <property type="entry name" value="Ribo_uL30_ferredoxin-like_sf"/>
</dbReference>
<dbReference type="PANTHER" id="PTHR15892">
    <property type="entry name" value="MITOCHONDRIAL RIBOSOMAL PROTEIN L30"/>
    <property type="match status" value="1"/>
</dbReference>
<evidence type="ECO:0000256" key="6">
    <source>
        <dbReference type="ARBA" id="ARBA00023274"/>
    </source>
</evidence>
<dbReference type="SUPFAM" id="SSF55129">
    <property type="entry name" value="Ribosomal protein L30p/L7e"/>
    <property type="match status" value="1"/>
</dbReference>
<dbReference type="RefSeq" id="XP_011504061.1">
    <property type="nucleotide sequence ID" value="XM_011505759.1"/>
</dbReference>
<protein>
    <recommendedName>
        <fullName evidence="7">Large ribosomal subunit protein uL30m</fullName>
    </recommendedName>
    <alternativeName>
        <fullName evidence="8">39S ribosomal protein L30, mitochondrial</fullName>
    </alternativeName>
</protein>
<reference evidence="11" key="1">
    <citation type="submission" date="2025-08" db="UniProtKB">
        <authorList>
            <consortium name="RefSeq"/>
        </authorList>
    </citation>
    <scope>IDENTIFICATION</scope>
</reference>
<organism evidence="10 11">
    <name type="scientific">Ceratosolen solmsi marchali</name>
    <dbReference type="NCBI Taxonomy" id="326594"/>
    <lineage>
        <taxon>Eukaryota</taxon>
        <taxon>Metazoa</taxon>
        <taxon>Ecdysozoa</taxon>
        <taxon>Arthropoda</taxon>
        <taxon>Hexapoda</taxon>
        <taxon>Insecta</taxon>
        <taxon>Pterygota</taxon>
        <taxon>Neoptera</taxon>
        <taxon>Endopterygota</taxon>
        <taxon>Hymenoptera</taxon>
        <taxon>Apocrita</taxon>
        <taxon>Proctotrupomorpha</taxon>
        <taxon>Chalcidoidea</taxon>
        <taxon>Agaonidae</taxon>
        <taxon>Agaoninae</taxon>
        <taxon>Ceratosolen</taxon>
    </lineage>
</organism>